<feature type="active site" description="Glycyl thioester intermediate" evidence="8">
    <location>
        <position position="87"/>
    </location>
</feature>
<protein>
    <recommendedName>
        <fullName evidence="3">E2 ubiquitin-conjugating enzyme</fullName>
        <ecNumber evidence="3">2.3.2.23</ecNumber>
    </recommendedName>
</protein>
<dbReference type="GO" id="GO:0006511">
    <property type="term" value="P:ubiquitin-dependent protein catabolic process"/>
    <property type="evidence" value="ECO:0007669"/>
    <property type="project" value="UniProtKB-ARBA"/>
</dbReference>
<dbReference type="Gene3D" id="3.10.110.10">
    <property type="entry name" value="Ubiquitin Conjugating Enzyme"/>
    <property type="match status" value="1"/>
</dbReference>
<dbReference type="OrthoDB" id="9993688at2759"/>
<comment type="pathway">
    <text evidence="2">Protein modification; protein ubiquitination.</text>
</comment>
<evidence type="ECO:0000256" key="8">
    <source>
        <dbReference type="PROSITE-ProRule" id="PRU10133"/>
    </source>
</evidence>
<gene>
    <name evidence="12" type="ORF">OSB1V03_LOCUS1989</name>
</gene>
<sequence length="357" mass="39570">MSGALKRIHRELTQLQRDPVPGCTAAPIGNDYFHWTGSIEGPPDTPYEGGVFNVQIILPPNYPLSAPQITFTTQIFHPNITPTGGICLDILNREWSAGLSIGQVLLSLQSLLADPNARDPYNGTAARLYLHNRPKFNKTARQWTQQHAYPPAGYVFTTTQTTTTTTPANNQDSAGTGSGGSDINKPQELIVGQNQWLTHNEDYNLKSMIAGTESPYEVLAIFVFKHRFQYLVLYRKVIGLTANTSQRLPLSMATKPHLDLLSHAFPNNPKNVIPADGQSGHKVIAVFNDYNSSFKLLLWLYADELEISINHKTSINYKTSTNHKSSTNHKTSINPKPSTNHKTSANHKPSTNPYNVN</sequence>
<dbReference type="InterPro" id="IPR016135">
    <property type="entry name" value="UBQ-conjugating_enzyme/RWD"/>
</dbReference>
<accession>A0A7R9KEQ4</accession>
<dbReference type="PROSITE" id="PS00183">
    <property type="entry name" value="UBC_1"/>
    <property type="match status" value="1"/>
</dbReference>
<evidence type="ECO:0000256" key="1">
    <source>
        <dbReference type="ARBA" id="ARBA00000485"/>
    </source>
</evidence>
<dbReference type="FunFam" id="3.10.110.10:FF:000101">
    <property type="entry name" value="Ubiquitin-conjugating enzyme E2 D2"/>
    <property type="match status" value="1"/>
</dbReference>
<feature type="region of interest" description="Disordered" evidence="10">
    <location>
        <begin position="162"/>
        <end position="185"/>
    </location>
</feature>
<dbReference type="SUPFAM" id="SSF54495">
    <property type="entry name" value="UBC-like"/>
    <property type="match status" value="1"/>
</dbReference>
<evidence type="ECO:0000256" key="2">
    <source>
        <dbReference type="ARBA" id="ARBA00004906"/>
    </source>
</evidence>
<keyword evidence="4" id="KW-0808">Transferase</keyword>
<evidence type="ECO:0000256" key="3">
    <source>
        <dbReference type="ARBA" id="ARBA00012486"/>
    </source>
</evidence>
<dbReference type="EMBL" id="CAJPIZ010000640">
    <property type="protein sequence ID" value="CAG2101948.1"/>
    <property type="molecule type" value="Genomic_DNA"/>
</dbReference>
<keyword evidence="6 9" id="KW-0833">Ubl conjugation pathway</keyword>
<dbReference type="InterPro" id="IPR050113">
    <property type="entry name" value="Ub_conjugating_enzyme"/>
</dbReference>
<dbReference type="InterPro" id="IPR023313">
    <property type="entry name" value="UBQ-conjugating_AS"/>
</dbReference>
<dbReference type="AlphaFoldDB" id="A0A7R9KEQ4"/>
<evidence type="ECO:0000256" key="4">
    <source>
        <dbReference type="ARBA" id="ARBA00022679"/>
    </source>
</evidence>
<evidence type="ECO:0000313" key="13">
    <source>
        <dbReference type="Proteomes" id="UP000759131"/>
    </source>
</evidence>
<dbReference type="InterPro" id="IPR000608">
    <property type="entry name" value="UBC"/>
</dbReference>
<organism evidence="12">
    <name type="scientific">Medioppia subpectinata</name>
    <dbReference type="NCBI Taxonomy" id="1979941"/>
    <lineage>
        <taxon>Eukaryota</taxon>
        <taxon>Metazoa</taxon>
        <taxon>Ecdysozoa</taxon>
        <taxon>Arthropoda</taxon>
        <taxon>Chelicerata</taxon>
        <taxon>Arachnida</taxon>
        <taxon>Acari</taxon>
        <taxon>Acariformes</taxon>
        <taxon>Sarcoptiformes</taxon>
        <taxon>Oribatida</taxon>
        <taxon>Brachypylina</taxon>
        <taxon>Oppioidea</taxon>
        <taxon>Oppiidae</taxon>
        <taxon>Medioppia</taxon>
    </lineage>
</organism>
<evidence type="ECO:0000256" key="10">
    <source>
        <dbReference type="SAM" id="MobiDB-lite"/>
    </source>
</evidence>
<evidence type="ECO:0000313" key="12">
    <source>
        <dbReference type="EMBL" id="CAD7621518.1"/>
    </source>
</evidence>
<dbReference type="GO" id="GO:0061631">
    <property type="term" value="F:ubiquitin conjugating enzyme activity"/>
    <property type="evidence" value="ECO:0007669"/>
    <property type="project" value="UniProtKB-EC"/>
</dbReference>
<dbReference type="SMART" id="SM00212">
    <property type="entry name" value="UBCc"/>
    <property type="match status" value="1"/>
</dbReference>
<proteinExistence type="inferred from homology"/>
<dbReference type="EMBL" id="OC855215">
    <property type="protein sequence ID" value="CAD7621518.1"/>
    <property type="molecule type" value="Genomic_DNA"/>
</dbReference>
<evidence type="ECO:0000256" key="5">
    <source>
        <dbReference type="ARBA" id="ARBA00022741"/>
    </source>
</evidence>
<dbReference type="PANTHER" id="PTHR24067">
    <property type="entry name" value="UBIQUITIN-CONJUGATING ENZYME E2"/>
    <property type="match status" value="1"/>
</dbReference>
<dbReference type="PROSITE" id="PS50127">
    <property type="entry name" value="UBC_2"/>
    <property type="match status" value="1"/>
</dbReference>
<comment type="catalytic activity">
    <reaction evidence="1">
        <text>S-ubiquitinyl-[E1 ubiquitin-activating enzyme]-L-cysteine + [E2 ubiquitin-conjugating enzyme]-L-cysteine = [E1 ubiquitin-activating enzyme]-L-cysteine + S-ubiquitinyl-[E2 ubiquitin-conjugating enzyme]-L-cysteine.</text>
        <dbReference type="EC" id="2.3.2.23"/>
    </reaction>
</comment>
<evidence type="ECO:0000256" key="7">
    <source>
        <dbReference type="ARBA" id="ARBA00022840"/>
    </source>
</evidence>
<keyword evidence="13" id="KW-1185">Reference proteome</keyword>
<dbReference type="GO" id="GO:0005524">
    <property type="term" value="F:ATP binding"/>
    <property type="evidence" value="ECO:0007669"/>
    <property type="project" value="UniProtKB-UniRule"/>
</dbReference>
<evidence type="ECO:0000256" key="9">
    <source>
        <dbReference type="RuleBase" id="RU362109"/>
    </source>
</evidence>
<feature type="domain" description="UBC core" evidence="11">
    <location>
        <begin position="3"/>
        <end position="149"/>
    </location>
</feature>
<evidence type="ECO:0000259" key="11">
    <source>
        <dbReference type="PROSITE" id="PS50127"/>
    </source>
</evidence>
<comment type="similarity">
    <text evidence="9">Belongs to the ubiquitin-conjugating enzyme family.</text>
</comment>
<name>A0A7R9KEQ4_9ACAR</name>
<evidence type="ECO:0000256" key="6">
    <source>
        <dbReference type="ARBA" id="ARBA00022786"/>
    </source>
</evidence>
<keyword evidence="5 9" id="KW-0547">Nucleotide-binding</keyword>
<dbReference type="Proteomes" id="UP000759131">
    <property type="component" value="Unassembled WGS sequence"/>
</dbReference>
<reference evidence="12" key="1">
    <citation type="submission" date="2020-11" db="EMBL/GenBank/DDBJ databases">
        <authorList>
            <person name="Tran Van P."/>
        </authorList>
    </citation>
    <scope>NUCLEOTIDE SEQUENCE</scope>
</reference>
<dbReference type="EC" id="2.3.2.23" evidence="3"/>
<keyword evidence="7 9" id="KW-0067">ATP-binding</keyword>
<feature type="region of interest" description="Disordered" evidence="10">
    <location>
        <begin position="318"/>
        <end position="357"/>
    </location>
</feature>
<dbReference type="Pfam" id="PF00179">
    <property type="entry name" value="UQ_con"/>
    <property type="match status" value="1"/>
</dbReference>